<dbReference type="OrthoDB" id="9791752at2"/>
<dbReference type="GO" id="GO:0045892">
    <property type="term" value="P:negative regulation of DNA-templated transcription"/>
    <property type="evidence" value="ECO:0007669"/>
    <property type="project" value="TreeGrafter"/>
</dbReference>
<dbReference type="KEGG" id="ssm:Spirs_0508"/>
<dbReference type="Pfam" id="PF09339">
    <property type="entry name" value="HTH_IclR"/>
    <property type="match status" value="1"/>
</dbReference>
<dbReference type="PROSITE" id="PS51077">
    <property type="entry name" value="HTH_ICLR"/>
    <property type="match status" value="1"/>
</dbReference>
<dbReference type="Proteomes" id="UP000002318">
    <property type="component" value="Chromosome"/>
</dbReference>
<name>E1RBC4_SEDSS</name>
<keyword evidence="2" id="KW-0238">DNA-binding</keyword>
<keyword evidence="3" id="KW-0804">Transcription</keyword>
<keyword evidence="7" id="KW-1185">Reference proteome</keyword>
<dbReference type="PANTHER" id="PTHR30136:SF24">
    <property type="entry name" value="HTH-TYPE TRANSCRIPTIONAL REPRESSOR ALLR"/>
    <property type="match status" value="1"/>
</dbReference>
<dbReference type="InterPro" id="IPR036388">
    <property type="entry name" value="WH-like_DNA-bd_sf"/>
</dbReference>
<dbReference type="eggNOG" id="COG1414">
    <property type="taxonomic scope" value="Bacteria"/>
</dbReference>
<dbReference type="SMART" id="SM00346">
    <property type="entry name" value="HTH_ICLR"/>
    <property type="match status" value="1"/>
</dbReference>
<dbReference type="EMBL" id="CP002116">
    <property type="protein sequence ID" value="ADK79654.1"/>
    <property type="molecule type" value="Genomic_DNA"/>
</dbReference>
<reference evidence="6 7" key="1">
    <citation type="journal article" date="2010" name="Stand. Genomic Sci.">
        <title>Complete genome sequence of Spirochaeta smaragdinae type strain (SEBR 4228).</title>
        <authorList>
            <person name="Mavromatis K."/>
            <person name="Yasawong M."/>
            <person name="Chertkov O."/>
            <person name="Lapidus A."/>
            <person name="Lucas S."/>
            <person name="Nolan M."/>
            <person name="Del Rio T.G."/>
            <person name="Tice H."/>
            <person name="Cheng J.F."/>
            <person name="Pitluck S."/>
            <person name="Liolios K."/>
            <person name="Ivanova N."/>
            <person name="Tapia R."/>
            <person name="Han C."/>
            <person name="Bruce D."/>
            <person name="Goodwin L."/>
            <person name="Pati A."/>
            <person name="Chen A."/>
            <person name="Palaniappan K."/>
            <person name="Land M."/>
            <person name="Hauser L."/>
            <person name="Chang Y.J."/>
            <person name="Jeffries C.D."/>
            <person name="Detter J.C."/>
            <person name="Rohde M."/>
            <person name="Brambilla E."/>
            <person name="Spring S."/>
            <person name="Goker M."/>
            <person name="Sikorski J."/>
            <person name="Woyke T."/>
            <person name="Bristow J."/>
            <person name="Eisen J.A."/>
            <person name="Markowitz V."/>
            <person name="Hugenholtz P."/>
            <person name="Klenk H.P."/>
            <person name="Kyrpides N.C."/>
        </authorList>
    </citation>
    <scope>NUCLEOTIDE SEQUENCE [LARGE SCALE GENOMIC DNA]</scope>
    <source>
        <strain evidence="7">DSM 11293 / JCM 15392 / SEBR 4228</strain>
    </source>
</reference>
<keyword evidence="1" id="KW-0805">Transcription regulation</keyword>
<evidence type="ECO:0000256" key="1">
    <source>
        <dbReference type="ARBA" id="ARBA00023015"/>
    </source>
</evidence>
<evidence type="ECO:0000259" key="5">
    <source>
        <dbReference type="PROSITE" id="PS51078"/>
    </source>
</evidence>
<dbReference type="RefSeq" id="WP_013253118.1">
    <property type="nucleotide sequence ID" value="NC_014364.1"/>
</dbReference>
<dbReference type="GO" id="GO:0003677">
    <property type="term" value="F:DNA binding"/>
    <property type="evidence" value="ECO:0007669"/>
    <property type="project" value="UniProtKB-KW"/>
</dbReference>
<dbReference type="HOGENOM" id="CLU_062618_7_1_12"/>
<dbReference type="PROSITE" id="PS51078">
    <property type="entry name" value="ICLR_ED"/>
    <property type="match status" value="1"/>
</dbReference>
<evidence type="ECO:0000256" key="3">
    <source>
        <dbReference type="ARBA" id="ARBA00023163"/>
    </source>
</evidence>
<accession>E1RBC4</accession>
<dbReference type="SUPFAM" id="SSF46785">
    <property type="entry name" value="Winged helix' DNA-binding domain"/>
    <property type="match status" value="1"/>
</dbReference>
<dbReference type="InterPro" id="IPR014757">
    <property type="entry name" value="Tscrpt_reg_IclR_C"/>
</dbReference>
<evidence type="ECO:0000259" key="4">
    <source>
        <dbReference type="PROSITE" id="PS51077"/>
    </source>
</evidence>
<feature type="domain" description="HTH iclR-type" evidence="4">
    <location>
        <begin position="10"/>
        <end position="72"/>
    </location>
</feature>
<organism evidence="6 7">
    <name type="scientific">Sediminispirochaeta smaragdinae (strain DSM 11293 / JCM 15392 / SEBR 4228)</name>
    <name type="common">Spirochaeta smaragdinae</name>
    <dbReference type="NCBI Taxonomy" id="573413"/>
    <lineage>
        <taxon>Bacteria</taxon>
        <taxon>Pseudomonadati</taxon>
        <taxon>Spirochaetota</taxon>
        <taxon>Spirochaetia</taxon>
        <taxon>Spirochaetales</taxon>
        <taxon>Spirochaetaceae</taxon>
        <taxon>Sediminispirochaeta</taxon>
    </lineage>
</organism>
<evidence type="ECO:0000313" key="6">
    <source>
        <dbReference type="EMBL" id="ADK79654.1"/>
    </source>
</evidence>
<dbReference type="InterPro" id="IPR036390">
    <property type="entry name" value="WH_DNA-bd_sf"/>
</dbReference>
<protein>
    <submittedName>
        <fullName evidence="6">Transcriptional regulator, IclR family</fullName>
    </submittedName>
</protein>
<dbReference type="SUPFAM" id="SSF55781">
    <property type="entry name" value="GAF domain-like"/>
    <property type="match status" value="1"/>
</dbReference>
<dbReference type="InterPro" id="IPR050707">
    <property type="entry name" value="HTH_MetabolicPath_Reg"/>
</dbReference>
<dbReference type="InterPro" id="IPR029016">
    <property type="entry name" value="GAF-like_dom_sf"/>
</dbReference>
<gene>
    <name evidence="6" type="ordered locus">Spirs_0508</name>
</gene>
<dbReference type="GO" id="GO:0003700">
    <property type="term" value="F:DNA-binding transcription factor activity"/>
    <property type="evidence" value="ECO:0007669"/>
    <property type="project" value="TreeGrafter"/>
</dbReference>
<sequence length="261" mass="29722">MSSDADKYTIKAVERSFEILDYISERNHPVSFQEITGALNLNNNMAFRLLASLQNSGYLQKDEGSNCYFISLKSLKLSRNALRSIELRKIAFPYMEMLWSQYPNANINIAVYYQGEVLVIDRIDSQNLPRTYFTPGRVLPFHCSGLGKILTCTLPEEEINQLITEKGLKQYTVHTITSPEALKQELIKVRKEMVGRDRNEFISGDNCTAVPIFDKNRRIIAGLSASALESYMSAEEIDQMFPKLQETAHRISAVMGYDDII</sequence>
<dbReference type="AlphaFoldDB" id="E1RBC4"/>
<proteinExistence type="predicted"/>
<evidence type="ECO:0000256" key="2">
    <source>
        <dbReference type="ARBA" id="ARBA00023125"/>
    </source>
</evidence>
<dbReference type="Gene3D" id="1.10.10.10">
    <property type="entry name" value="Winged helix-like DNA-binding domain superfamily/Winged helix DNA-binding domain"/>
    <property type="match status" value="1"/>
</dbReference>
<feature type="domain" description="IclR-ED" evidence="5">
    <location>
        <begin position="73"/>
        <end position="257"/>
    </location>
</feature>
<dbReference type="InterPro" id="IPR005471">
    <property type="entry name" value="Tscrpt_reg_IclR_N"/>
</dbReference>
<dbReference type="PANTHER" id="PTHR30136">
    <property type="entry name" value="HELIX-TURN-HELIX TRANSCRIPTIONAL REGULATOR, ICLR FAMILY"/>
    <property type="match status" value="1"/>
</dbReference>
<dbReference type="Gene3D" id="3.30.450.40">
    <property type="match status" value="1"/>
</dbReference>
<dbReference type="Pfam" id="PF01614">
    <property type="entry name" value="IclR_C"/>
    <property type="match status" value="1"/>
</dbReference>
<evidence type="ECO:0000313" key="7">
    <source>
        <dbReference type="Proteomes" id="UP000002318"/>
    </source>
</evidence>